<dbReference type="AlphaFoldDB" id="A0A9D1AIK2"/>
<proteinExistence type="inferred from homology"/>
<dbReference type="InterPro" id="IPR007169">
    <property type="entry name" value="RemA-like"/>
</dbReference>
<comment type="similarity">
    <text evidence="1">Belongs to the RemA family.</text>
</comment>
<dbReference type="EMBL" id="DVGY01000049">
    <property type="protein sequence ID" value="HIR40583.1"/>
    <property type="molecule type" value="Genomic_DNA"/>
</dbReference>
<evidence type="ECO:0000313" key="2">
    <source>
        <dbReference type="EMBL" id="HIR40583.1"/>
    </source>
</evidence>
<protein>
    <recommendedName>
        <fullName evidence="1">Putative regulatory protein IAB36_02010</fullName>
    </recommendedName>
</protein>
<comment type="caution">
    <text evidence="2">The sequence shown here is derived from an EMBL/GenBank/DDBJ whole genome shotgun (WGS) entry which is preliminary data.</text>
</comment>
<dbReference type="HAMAP" id="MF_01503">
    <property type="entry name" value="RemA"/>
    <property type="match status" value="1"/>
</dbReference>
<reference evidence="2" key="2">
    <citation type="journal article" date="2021" name="PeerJ">
        <title>Extensive microbial diversity within the chicken gut microbiome revealed by metagenomics and culture.</title>
        <authorList>
            <person name="Gilroy R."/>
            <person name="Ravi A."/>
            <person name="Getino M."/>
            <person name="Pursley I."/>
            <person name="Horton D.L."/>
            <person name="Alikhan N.F."/>
            <person name="Baker D."/>
            <person name="Gharbi K."/>
            <person name="Hall N."/>
            <person name="Watson M."/>
            <person name="Adriaenssens E.M."/>
            <person name="Foster-Nyarko E."/>
            <person name="Jarju S."/>
            <person name="Secka A."/>
            <person name="Antonio M."/>
            <person name="Oren A."/>
            <person name="Chaudhuri R.R."/>
            <person name="La Ragione R."/>
            <person name="Hildebrand F."/>
            <person name="Pallen M.J."/>
        </authorList>
    </citation>
    <scope>NUCLEOTIDE SEQUENCE</scope>
    <source>
        <strain evidence="2">CHK184-25365</strain>
    </source>
</reference>
<accession>A0A9D1AIK2</accession>
<organism evidence="2 3">
    <name type="scientific">Candidatus Egerieicola pullicola</name>
    <dbReference type="NCBI Taxonomy" id="2840775"/>
    <lineage>
        <taxon>Bacteria</taxon>
        <taxon>Bacillati</taxon>
        <taxon>Bacillota</taxon>
        <taxon>Clostridia</taxon>
        <taxon>Eubacteriales</taxon>
        <taxon>Oscillospiraceae</taxon>
        <taxon>Oscillospiraceae incertae sedis</taxon>
        <taxon>Candidatus Egerieicola</taxon>
    </lineage>
</organism>
<dbReference type="NCBIfam" id="NF003315">
    <property type="entry name" value="PRK04323.1"/>
    <property type="match status" value="1"/>
</dbReference>
<dbReference type="PANTHER" id="PTHR38449">
    <property type="entry name" value="REGULATORY PROTEIN TM_1690-RELATED"/>
    <property type="match status" value="1"/>
</dbReference>
<reference evidence="2" key="1">
    <citation type="submission" date="2020-10" db="EMBL/GenBank/DDBJ databases">
        <authorList>
            <person name="Gilroy R."/>
        </authorList>
    </citation>
    <scope>NUCLEOTIDE SEQUENCE</scope>
    <source>
        <strain evidence="2">CHK184-25365</strain>
    </source>
</reference>
<dbReference type="Proteomes" id="UP000886749">
    <property type="component" value="Unassembled WGS sequence"/>
</dbReference>
<evidence type="ECO:0000256" key="1">
    <source>
        <dbReference type="HAMAP-Rule" id="MF_01503"/>
    </source>
</evidence>
<gene>
    <name evidence="2" type="ORF">IAB36_02010</name>
</gene>
<sequence length="90" mass="9812">MQLISIGHGNVVNARRVIAIVSPDSAPIKRMIQEARDQGLLIDASCGRRTRGVVIMDTNHVILSSAHPATLAGRVDPTWSEPEDREEEEG</sequence>
<evidence type="ECO:0000313" key="3">
    <source>
        <dbReference type="Proteomes" id="UP000886749"/>
    </source>
</evidence>
<dbReference type="PANTHER" id="PTHR38449:SF1">
    <property type="entry name" value="REGULATORY PROTEIN SSL2874-RELATED"/>
    <property type="match status" value="1"/>
</dbReference>
<name>A0A9D1AIK2_9FIRM</name>
<dbReference type="Pfam" id="PF04025">
    <property type="entry name" value="RemA-like"/>
    <property type="match status" value="1"/>
</dbReference>